<sequence length="242" mass="26116">MTPQVQPVADVIAAAAEQVFAVVETVRSRSVRLYEQVVASSGRPCAEDISTLRPFIQDHLAAQTGVIVGLGLIVAPDLLADQPLRLEWWQSEPGQAAPVGLAVDLKQNSPGFYDYAGTEWFAVPHRSGRRHIMGPYVDVHGTGRYILTFTVPVMSGDVFVGVAGADVSAPAFERRLIAEFASDTGILVANPEGRVVLSNCPRWVQGDRFAAPATPTSVTATQLTDLPWRVWQDVAKPLTSEV</sequence>
<protein>
    <recommendedName>
        <fullName evidence="3">Cache domain-containing protein</fullName>
    </recommendedName>
</protein>
<proteinExistence type="predicted"/>
<dbReference type="AlphaFoldDB" id="A0A839N7S3"/>
<comment type="caution">
    <text evidence="1">The sequence shown here is derived from an EMBL/GenBank/DDBJ whole genome shotgun (WGS) entry which is preliminary data.</text>
</comment>
<dbReference type="Proteomes" id="UP000559182">
    <property type="component" value="Unassembled WGS sequence"/>
</dbReference>
<keyword evidence="2" id="KW-1185">Reference proteome</keyword>
<name>A0A839N7S3_9MICO</name>
<dbReference type="Gene3D" id="3.30.450.20">
    <property type="entry name" value="PAS domain"/>
    <property type="match status" value="1"/>
</dbReference>
<gene>
    <name evidence="1" type="ORF">FHU39_003829</name>
</gene>
<dbReference type="EMBL" id="JACHVQ010000003">
    <property type="protein sequence ID" value="MBB2893798.1"/>
    <property type="molecule type" value="Genomic_DNA"/>
</dbReference>
<accession>A0A839N7S3</accession>
<dbReference type="RefSeq" id="WP_183322230.1">
    <property type="nucleotide sequence ID" value="NZ_JACHVQ010000003.1"/>
</dbReference>
<organism evidence="1 2">
    <name type="scientific">Flexivirga oryzae</name>
    <dbReference type="NCBI Taxonomy" id="1794944"/>
    <lineage>
        <taxon>Bacteria</taxon>
        <taxon>Bacillati</taxon>
        <taxon>Actinomycetota</taxon>
        <taxon>Actinomycetes</taxon>
        <taxon>Micrococcales</taxon>
        <taxon>Dermacoccaceae</taxon>
        <taxon>Flexivirga</taxon>
    </lineage>
</organism>
<dbReference type="CDD" id="cd12913">
    <property type="entry name" value="PDC1_MCP_like"/>
    <property type="match status" value="1"/>
</dbReference>
<evidence type="ECO:0000313" key="1">
    <source>
        <dbReference type="EMBL" id="MBB2893798.1"/>
    </source>
</evidence>
<evidence type="ECO:0000313" key="2">
    <source>
        <dbReference type="Proteomes" id="UP000559182"/>
    </source>
</evidence>
<evidence type="ECO:0008006" key="3">
    <source>
        <dbReference type="Google" id="ProtNLM"/>
    </source>
</evidence>
<reference evidence="1 2" key="1">
    <citation type="submission" date="2020-08" db="EMBL/GenBank/DDBJ databases">
        <title>Sequencing the genomes of 1000 actinobacteria strains.</title>
        <authorList>
            <person name="Klenk H.-P."/>
        </authorList>
    </citation>
    <scope>NUCLEOTIDE SEQUENCE [LARGE SCALE GENOMIC DNA]</scope>
    <source>
        <strain evidence="1 2">DSM 105369</strain>
    </source>
</reference>